<dbReference type="EMBL" id="JAHQIW010006108">
    <property type="protein sequence ID" value="KAJ1368193.1"/>
    <property type="molecule type" value="Genomic_DNA"/>
</dbReference>
<keyword evidence="2" id="KW-1185">Reference proteome</keyword>
<proteinExistence type="predicted"/>
<name>A0AAD5R2G0_PARTN</name>
<evidence type="ECO:0000313" key="2">
    <source>
        <dbReference type="Proteomes" id="UP001196413"/>
    </source>
</evidence>
<dbReference type="GO" id="GO:0016301">
    <property type="term" value="F:kinase activity"/>
    <property type="evidence" value="ECO:0007669"/>
    <property type="project" value="UniProtKB-KW"/>
</dbReference>
<keyword evidence="1" id="KW-0418">Kinase</keyword>
<dbReference type="AlphaFoldDB" id="A0AAD5R2G0"/>
<keyword evidence="1" id="KW-0808">Transferase</keyword>
<comment type="caution">
    <text evidence="1">The sequence shown here is derived from an EMBL/GenBank/DDBJ whole genome shotgun (WGS) entry which is preliminary data.</text>
</comment>
<protein>
    <submittedName>
        <fullName evidence="1">Serine/threonine-protein kinase kin-29</fullName>
    </submittedName>
</protein>
<organism evidence="1 2">
    <name type="scientific">Parelaphostrongylus tenuis</name>
    <name type="common">Meningeal worm</name>
    <dbReference type="NCBI Taxonomy" id="148309"/>
    <lineage>
        <taxon>Eukaryota</taxon>
        <taxon>Metazoa</taxon>
        <taxon>Ecdysozoa</taxon>
        <taxon>Nematoda</taxon>
        <taxon>Chromadorea</taxon>
        <taxon>Rhabditida</taxon>
        <taxon>Rhabditina</taxon>
        <taxon>Rhabditomorpha</taxon>
        <taxon>Strongyloidea</taxon>
        <taxon>Metastrongylidae</taxon>
        <taxon>Parelaphostrongylus</taxon>
    </lineage>
</organism>
<dbReference type="Proteomes" id="UP001196413">
    <property type="component" value="Unassembled WGS sequence"/>
</dbReference>
<evidence type="ECO:0000313" key="1">
    <source>
        <dbReference type="EMBL" id="KAJ1368193.1"/>
    </source>
</evidence>
<reference evidence="1" key="1">
    <citation type="submission" date="2021-06" db="EMBL/GenBank/DDBJ databases">
        <title>Parelaphostrongylus tenuis whole genome reference sequence.</title>
        <authorList>
            <person name="Garwood T.J."/>
            <person name="Larsen P.A."/>
            <person name="Fountain-Jones N.M."/>
            <person name="Garbe J.R."/>
            <person name="Macchietto M.G."/>
            <person name="Kania S.A."/>
            <person name="Gerhold R.W."/>
            <person name="Richards J.E."/>
            <person name="Wolf T.M."/>
        </authorList>
    </citation>
    <scope>NUCLEOTIDE SEQUENCE</scope>
    <source>
        <strain evidence="1">MNPRO001-30</strain>
        <tissue evidence="1">Meninges</tissue>
    </source>
</reference>
<accession>A0AAD5R2G0</accession>
<gene>
    <name evidence="1" type="primary">KIN29</name>
    <name evidence="1" type="ORF">KIN20_029273</name>
</gene>
<sequence>MQIGFEETNEVVYMDQEMRRLSLSAGVEIGCATLPAEQKSYVEFAIINDQSPSCELLCDELISRLRVLDPLASSE</sequence>